<evidence type="ECO:0000313" key="2">
    <source>
        <dbReference type="EMBL" id="KJH52714.1"/>
    </source>
</evidence>
<name>A0A0D8Y9S7_DICVI</name>
<accession>A0A0D8Y9S7</accession>
<feature type="compositionally biased region" description="Low complexity" evidence="1">
    <location>
        <begin position="150"/>
        <end position="159"/>
    </location>
</feature>
<feature type="region of interest" description="Disordered" evidence="1">
    <location>
        <begin position="143"/>
        <end position="192"/>
    </location>
</feature>
<evidence type="ECO:0000313" key="3">
    <source>
        <dbReference type="Proteomes" id="UP000053766"/>
    </source>
</evidence>
<dbReference type="OrthoDB" id="5873936at2759"/>
<proteinExistence type="predicted"/>
<reference evidence="3" key="2">
    <citation type="journal article" date="2016" name="Sci. Rep.">
        <title>Dictyocaulus viviparus genome, variome and transcriptome elucidate lungworm biology and support future intervention.</title>
        <authorList>
            <person name="McNulty S.N."/>
            <person name="Strube C."/>
            <person name="Rosa B.A."/>
            <person name="Martin J.C."/>
            <person name="Tyagi R."/>
            <person name="Choi Y.J."/>
            <person name="Wang Q."/>
            <person name="Hallsworth Pepin K."/>
            <person name="Zhang X."/>
            <person name="Ozersky P."/>
            <person name="Wilson R.K."/>
            <person name="Sternberg P.W."/>
            <person name="Gasser R.B."/>
            <person name="Mitreva M."/>
        </authorList>
    </citation>
    <scope>NUCLEOTIDE SEQUENCE [LARGE SCALE GENOMIC DNA]</scope>
    <source>
        <strain evidence="3">HannoverDv2000</strain>
    </source>
</reference>
<gene>
    <name evidence="2" type="ORF">DICVIV_01058</name>
</gene>
<reference evidence="2 3" key="1">
    <citation type="submission" date="2013-11" db="EMBL/GenBank/DDBJ databases">
        <title>Draft genome of the bovine lungworm Dictyocaulus viviparus.</title>
        <authorList>
            <person name="Mitreva M."/>
        </authorList>
    </citation>
    <scope>NUCLEOTIDE SEQUENCE [LARGE SCALE GENOMIC DNA]</scope>
    <source>
        <strain evidence="2 3">HannoverDv2000</strain>
    </source>
</reference>
<keyword evidence="3" id="KW-1185">Reference proteome</keyword>
<protein>
    <submittedName>
        <fullName evidence="2">Uncharacterized protein</fullName>
    </submittedName>
</protein>
<dbReference type="EMBL" id="KN716160">
    <property type="protein sequence ID" value="KJH52714.1"/>
    <property type="molecule type" value="Genomic_DNA"/>
</dbReference>
<dbReference type="AlphaFoldDB" id="A0A0D8Y9S7"/>
<organism evidence="2 3">
    <name type="scientific">Dictyocaulus viviparus</name>
    <name type="common">Bovine lungworm</name>
    <dbReference type="NCBI Taxonomy" id="29172"/>
    <lineage>
        <taxon>Eukaryota</taxon>
        <taxon>Metazoa</taxon>
        <taxon>Ecdysozoa</taxon>
        <taxon>Nematoda</taxon>
        <taxon>Chromadorea</taxon>
        <taxon>Rhabditida</taxon>
        <taxon>Rhabditina</taxon>
        <taxon>Rhabditomorpha</taxon>
        <taxon>Strongyloidea</taxon>
        <taxon>Metastrongylidae</taxon>
        <taxon>Dictyocaulus</taxon>
    </lineage>
</organism>
<sequence length="192" mass="21845">MDPRTVIRLSEVNRILRSVILSPSVDRTYWMKKLQSDFGQEKVKRAQEDGVTFRSIYREEYIRKKMAQQSGTLLDHAYATSFPQNLIIPPHQPQPNVPHSPRYPHGPLFPAPDPLQPIPNPMQPLIQPPGIHPFGPAGTPFGGPNGPFGGRNPFDPFDPNNREIFPARPHQGIPRQGPRYFPANRWDESDFI</sequence>
<evidence type="ECO:0000256" key="1">
    <source>
        <dbReference type="SAM" id="MobiDB-lite"/>
    </source>
</evidence>
<dbReference type="STRING" id="29172.A0A0D8Y9S7"/>
<dbReference type="Proteomes" id="UP000053766">
    <property type="component" value="Unassembled WGS sequence"/>
</dbReference>